<keyword evidence="1" id="KW-0812">Transmembrane</keyword>
<feature type="transmembrane region" description="Helical" evidence="1">
    <location>
        <begin position="128"/>
        <end position="150"/>
    </location>
</feature>
<gene>
    <name evidence="2" type="ORF">LVJ81_10045</name>
</gene>
<reference evidence="2" key="1">
    <citation type="submission" date="2021-12" db="EMBL/GenBank/DDBJ databases">
        <authorList>
            <person name="Veyrier F.J."/>
        </authorList>
    </citation>
    <scope>NUCLEOTIDE SEQUENCE</scope>
    <source>
        <strain evidence="2">SAG 1488-6</strain>
    </source>
</reference>
<proteinExistence type="predicted"/>
<evidence type="ECO:0000256" key="1">
    <source>
        <dbReference type="SAM" id="Phobius"/>
    </source>
</evidence>
<evidence type="ECO:0000313" key="2">
    <source>
        <dbReference type="EMBL" id="UOO91968.1"/>
    </source>
</evidence>
<evidence type="ECO:0000313" key="3">
    <source>
        <dbReference type="Proteomes" id="UP000832034"/>
    </source>
</evidence>
<keyword evidence="1" id="KW-0472">Membrane</keyword>
<reference evidence="2" key="2">
    <citation type="journal article" date="2022" name="Res Sq">
        <title>Evolution of multicellular longitudinally dividing oral cavity symbionts (Neisseriaceae).</title>
        <authorList>
            <person name="Nyongesa S."/>
            <person name="Weber P."/>
            <person name="Bernet E."/>
            <person name="Pullido F."/>
            <person name="Nieckarz M."/>
            <person name="Delaby M."/>
            <person name="Nieves C."/>
            <person name="Viehboeck T."/>
            <person name="Krause N."/>
            <person name="Rivera-Millot A."/>
            <person name="Nakamura A."/>
            <person name="Vischer N."/>
            <person name="VanNieuwenhze M."/>
            <person name="Brun Y."/>
            <person name="Cava F."/>
            <person name="Bulgheresi S."/>
            <person name="Veyrier F."/>
        </authorList>
    </citation>
    <scope>NUCLEOTIDE SEQUENCE</scope>
    <source>
        <strain evidence="2">SAG 1488-6</strain>
    </source>
</reference>
<keyword evidence="1" id="KW-1133">Transmembrane helix</keyword>
<keyword evidence="3" id="KW-1185">Reference proteome</keyword>
<name>A0ABY4EBK3_VITST</name>
<protein>
    <recommendedName>
        <fullName evidence="4">J domain-containing protein</fullName>
    </recommendedName>
</protein>
<organism evidence="2 3">
    <name type="scientific">Vitreoscilla stercoraria</name>
    <dbReference type="NCBI Taxonomy" id="61"/>
    <lineage>
        <taxon>Bacteria</taxon>
        <taxon>Pseudomonadati</taxon>
        <taxon>Pseudomonadota</taxon>
        <taxon>Betaproteobacteria</taxon>
        <taxon>Neisseriales</taxon>
        <taxon>Neisseriaceae</taxon>
        <taxon>Vitreoscilla</taxon>
    </lineage>
</organism>
<evidence type="ECO:0008006" key="4">
    <source>
        <dbReference type="Google" id="ProtNLM"/>
    </source>
</evidence>
<dbReference type="Proteomes" id="UP000832034">
    <property type="component" value="Chromosome"/>
</dbReference>
<dbReference type="RefSeq" id="WP_019957285.1">
    <property type="nucleotide sequence ID" value="NZ_CP091512.1"/>
</dbReference>
<accession>A0ABY4EBK3</accession>
<dbReference type="EMBL" id="CP091512">
    <property type="protein sequence ID" value="UOO91968.1"/>
    <property type="molecule type" value="Genomic_DNA"/>
</dbReference>
<sequence>MSPPRISNIYVLLSLTPLADSQAIAQAIQTHRHHHSLNPAILDKAEAWLLNPATRQRYDAQLRQQQPDLFTSISPSLQLETHNEPHRLGLLDNSIHDGRGDVRIEPDVYLEQDIYATSHKRYSLVSKLIVYGAIAALILGLVLLFSWPILQRTIFAPSDWDKLEFQQALVQQGWQENAQEQYAYLEAAEYPNQLALKYEKNEVWPMLINTSCDMNPQGLCQVKVNIRTHNHNDFEFDDTVGMGLRNDLPLVTRALRSDMVTALQEARQIQVRIYNGNQPMEMTFRPE</sequence>